<keyword evidence="1" id="KW-0812">Transmembrane</keyword>
<dbReference type="InterPro" id="IPR039632">
    <property type="entry name" value="TMEM42"/>
</dbReference>
<comment type="caution">
    <text evidence="2">The sequence shown here is derived from an EMBL/GenBank/DDBJ whole genome shotgun (WGS) entry which is preliminary data.</text>
</comment>
<sequence>MLEVNYDKQHKQFHSETNPEPFAYVPLPSDVFAVVGGTFAAAASLYAKLMVDSNIEMAAKFVQDLFGSDLDPQKVELGARGIMLFLVVVCNALMWLFFTKALRYSTSSVRVTTIQTIVNFIVTGLLGSYVFNDALSVQWWFGVSLIAAGLTVISSPKNAVPIPDNVDAEKKTK</sequence>
<keyword evidence="3" id="KW-1185">Reference proteome</keyword>
<feature type="transmembrane region" description="Helical" evidence="1">
    <location>
        <begin position="77"/>
        <end position="99"/>
    </location>
</feature>
<dbReference type="OrthoDB" id="5854584at2759"/>
<proteinExistence type="predicted"/>
<dbReference type="PANTHER" id="PTHR31965">
    <property type="entry name" value="TRANSMEMBRANE PROTEIN 42"/>
    <property type="match status" value="1"/>
</dbReference>
<evidence type="ECO:0000313" key="3">
    <source>
        <dbReference type="Proteomes" id="UP001150538"/>
    </source>
</evidence>
<dbReference type="PANTHER" id="PTHR31965:SF1">
    <property type="entry name" value="TRANSMEMBRANE PROTEIN 42"/>
    <property type="match status" value="1"/>
</dbReference>
<evidence type="ECO:0000256" key="1">
    <source>
        <dbReference type="SAM" id="Phobius"/>
    </source>
</evidence>
<feature type="transmembrane region" description="Helical" evidence="1">
    <location>
        <begin position="21"/>
        <end position="47"/>
    </location>
</feature>
<feature type="transmembrane region" description="Helical" evidence="1">
    <location>
        <begin position="111"/>
        <end position="131"/>
    </location>
</feature>
<accession>A0A9W8A410</accession>
<keyword evidence="1" id="KW-1133">Transmembrane helix</keyword>
<dbReference type="EMBL" id="JANBPU010000001">
    <property type="protein sequence ID" value="KAJ1922348.1"/>
    <property type="molecule type" value="Genomic_DNA"/>
</dbReference>
<dbReference type="SUPFAM" id="SSF103481">
    <property type="entry name" value="Multidrug resistance efflux transporter EmrE"/>
    <property type="match status" value="1"/>
</dbReference>
<evidence type="ECO:0008006" key="4">
    <source>
        <dbReference type="Google" id="ProtNLM"/>
    </source>
</evidence>
<protein>
    <recommendedName>
        <fullName evidence="4">EamA domain-containing protein</fullName>
    </recommendedName>
</protein>
<dbReference type="Proteomes" id="UP001150538">
    <property type="component" value="Unassembled WGS sequence"/>
</dbReference>
<gene>
    <name evidence="2" type="ORF">H4219_000210</name>
</gene>
<name>A0A9W8A410_9FUNG</name>
<organism evidence="2 3">
    <name type="scientific">Mycoemilia scoparia</name>
    <dbReference type="NCBI Taxonomy" id="417184"/>
    <lineage>
        <taxon>Eukaryota</taxon>
        <taxon>Fungi</taxon>
        <taxon>Fungi incertae sedis</taxon>
        <taxon>Zoopagomycota</taxon>
        <taxon>Kickxellomycotina</taxon>
        <taxon>Kickxellomycetes</taxon>
        <taxon>Kickxellales</taxon>
        <taxon>Kickxellaceae</taxon>
        <taxon>Mycoemilia</taxon>
    </lineage>
</organism>
<keyword evidence="1" id="KW-0472">Membrane</keyword>
<dbReference type="Gene3D" id="1.10.3730.20">
    <property type="match status" value="1"/>
</dbReference>
<dbReference type="AlphaFoldDB" id="A0A9W8A410"/>
<dbReference type="InterPro" id="IPR037185">
    <property type="entry name" value="EmrE-like"/>
</dbReference>
<evidence type="ECO:0000313" key="2">
    <source>
        <dbReference type="EMBL" id="KAJ1922348.1"/>
    </source>
</evidence>
<reference evidence="2" key="1">
    <citation type="submission" date="2022-07" db="EMBL/GenBank/DDBJ databases">
        <title>Phylogenomic reconstructions and comparative analyses of Kickxellomycotina fungi.</title>
        <authorList>
            <person name="Reynolds N.K."/>
            <person name="Stajich J.E."/>
            <person name="Barry K."/>
            <person name="Grigoriev I.V."/>
            <person name="Crous P."/>
            <person name="Smith M.E."/>
        </authorList>
    </citation>
    <scope>NUCLEOTIDE SEQUENCE</scope>
    <source>
        <strain evidence="2">NBRC 100468</strain>
    </source>
</reference>